<dbReference type="InterPro" id="IPR038178">
    <property type="entry name" value="Kringle_sf"/>
</dbReference>
<keyword evidence="1 3" id="KW-0420">Kringle</keyword>
<gene>
    <name evidence="5" type="ORF">CAPTEDRAFT_107982</name>
</gene>
<dbReference type="PROSITE" id="PS50070">
    <property type="entry name" value="KRINGLE_2"/>
    <property type="match status" value="1"/>
</dbReference>
<evidence type="ECO:0000256" key="3">
    <source>
        <dbReference type="PROSITE-ProRule" id="PRU00121"/>
    </source>
</evidence>
<accession>R7VH19</accession>
<dbReference type="Gene3D" id="2.40.20.10">
    <property type="entry name" value="Plasminogen Kringle 4"/>
    <property type="match status" value="1"/>
</dbReference>
<comment type="caution">
    <text evidence="3">Lacks conserved residue(s) required for the propagation of feature annotation.</text>
</comment>
<evidence type="ECO:0000313" key="6">
    <source>
        <dbReference type="EnsemblMetazoa" id="CapteP107982"/>
    </source>
</evidence>
<keyword evidence="2" id="KW-1015">Disulfide bond</keyword>
<reference evidence="5 7" key="2">
    <citation type="journal article" date="2013" name="Nature">
        <title>Insights into bilaterian evolution from three spiralian genomes.</title>
        <authorList>
            <person name="Simakov O."/>
            <person name="Marletaz F."/>
            <person name="Cho S.J."/>
            <person name="Edsinger-Gonzales E."/>
            <person name="Havlak P."/>
            <person name="Hellsten U."/>
            <person name="Kuo D.H."/>
            <person name="Larsson T."/>
            <person name="Lv J."/>
            <person name="Arendt D."/>
            <person name="Savage R."/>
            <person name="Osoegawa K."/>
            <person name="de Jong P."/>
            <person name="Grimwood J."/>
            <person name="Chapman J.A."/>
            <person name="Shapiro H."/>
            <person name="Aerts A."/>
            <person name="Otillar R.P."/>
            <person name="Terry A.Y."/>
            <person name="Boore J.L."/>
            <person name="Grigoriev I.V."/>
            <person name="Lindberg D.R."/>
            <person name="Seaver E.C."/>
            <person name="Weisblat D.A."/>
            <person name="Putnam N.H."/>
            <person name="Rokhsar D.S."/>
        </authorList>
    </citation>
    <scope>NUCLEOTIDE SEQUENCE</scope>
    <source>
        <strain evidence="5 7">I ESC-2004</strain>
    </source>
</reference>
<name>R7VH19_CAPTE</name>
<evidence type="ECO:0000313" key="7">
    <source>
        <dbReference type="Proteomes" id="UP000014760"/>
    </source>
</evidence>
<dbReference type="SMART" id="SM00130">
    <property type="entry name" value="KR"/>
    <property type="match status" value="1"/>
</dbReference>
<dbReference type="EMBL" id="AMQN01017983">
    <property type="status" value="NOT_ANNOTATED_CDS"/>
    <property type="molecule type" value="Genomic_DNA"/>
</dbReference>
<dbReference type="SUPFAM" id="SSF57440">
    <property type="entry name" value="Kringle-like"/>
    <property type="match status" value="1"/>
</dbReference>
<evidence type="ECO:0000256" key="2">
    <source>
        <dbReference type="ARBA" id="ARBA00023157"/>
    </source>
</evidence>
<dbReference type="EMBL" id="KB293737">
    <property type="protein sequence ID" value="ELU15596.1"/>
    <property type="molecule type" value="Genomic_DNA"/>
</dbReference>
<dbReference type="EnsemblMetazoa" id="CapteT107982">
    <property type="protein sequence ID" value="CapteP107982"/>
    <property type="gene ID" value="CapteG107982"/>
</dbReference>
<evidence type="ECO:0000259" key="4">
    <source>
        <dbReference type="PROSITE" id="PS50070"/>
    </source>
</evidence>
<evidence type="ECO:0000256" key="1">
    <source>
        <dbReference type="ARBA" id="ARBA00022572"/>
    </source>
</evidence>
<dbReference type="InterPro" id="IPR013806">
    <property type="entry name" value="Kringle-like"/>
</dbReference>
<dbReference type="HOGENOM" id="CLU_2874222_0_0_1"/>
<dbReference type="AlphaFoldDB" id="R7VH19"/>
<evidence type="ECO:0000313" key="5">
    <source>
        <dbReference type="EMBL" id="ELU15596.1"/>
    </source>
</evidence>
<proteinExistence type="predicted"/>
<organism evidence="5">
    <name type="scientific">Capitella teleta</name>
    <name type="common">Polychaete worm</name>
    <dbReference type="NCBI Taxonomy" id="283909"/>
    <lineage>
        <taxon>Eukaryota</taxon>
        <taxon>Metazoa</taxon>
        <taxon>Spiralia</taxon>
        <taxon>Lophotrochozoa</taxon>
        <taxon>Annelida</taxon>
        <taxon>Polychaeta</taxon>
        <taxon>Sedentaria</taxon>
        <taxon>Scolecida</taxon>
        <taxon>Capitellidae</taxon>
        <taxon>Capitella</taxon>
    </lineage>
</organism>
<dbReference type="Pfam" id="PF00051">
    <property type="entry name" value="Kringle"/>
    <property type="match status" value="1"/>
</dbReference>
<dbReference type="Proteomes" id="UP000014760">
    <property type="component" value="Unassembled WGS sequence"/>
</dbReference>
<reference evidence="7" key="1">
    <citation type="submission" date="2012-12" db="EMBL/GenBank/DDBJ databases">
        <authorList>
            <person name="Hellsten U."/>
            <person name="Grimwood J."/>
            <person name="Chapman J.A."/>
            <person name="Shapiro H."/>
            <person name="Aerts A."/>
            <person name="Otillar R.P."/>
            <person name="Terry A.Y."/>
            <person name="Boore J.L."/>
            <person name="Simakov O."/>
            <person name="Marletaz F."/>
            <person name="Cho S.-J."/>
            <person name="Edsinger-Gonzales E."/>
            <person name="Havlak P."/>
            <person name="Kuo D.-H."/>
            <person name="Larsson T."/>
            <person name="Lv J."/>
            <person name="Arendt D."/>
            <person name="Savage R."/>
            <person name="Osoegawa K."/>
            <person name="de Jong P."/>
            <person name="Lindberg D.R."/>
            <person name="Seaver E.C."/>
            <person name="Weisblat D.A."/>
            <person name="Putnam N.H."/>
            <person name="Grigoriev I.V."/>
            <person name="Rokhsar D.S."/>
        </authorList>
    </citation>
    <scope>NUCLEOTIDE SEQUENCE</scope>
    <source>
        <strain evidence="7">I ESC-2004</strain>
    </source>
</reference>
<keyword evidence="7" id="KW-1185">Reference proteome</keyword>
<feature type="non-terminal residue" evidence="5">
    <location>
        <position position="1"/>
    </location>
</feature>
<reference evidence="6" key="3">
    <citation type="submission" date="2015-06" db="UniProtKB">
        <authorList>
            <consortium name="EnsemblMetazoa"/>
        </authorList>
    </citation>
    <scope>IDENTIFICATION</scope>
</reference>
<feature type="domain" description="Kringle" evidence="4">
    <location>
        <begin position="1"/>
        <end position="41"/>
    </location>
</feature>
<dbReference type="InterPro" id="IPR000001">
    <property type="entry name" value="Kringle"/>
</dbReference>
<protein>
    <recommendedName>
        <fullName evidence="4">Kringle domain-containing protein</fullName>
    </recommendedName>
</protein>
<dbReference type="STRING" id="283909.R7VH19"/>
<sequence>FIDALDLRGNACRNPDGDERGPWCFVNAASGYMAYCDIPACREGRNKFCYLMMFPLSSLQGRVI</sequence>